<dbReference type="EMBL" id="BGOW01000001">
    <property type="protein sequence ID" value="GBL44235.1"/>
    <property type="molecule type" value="Genomic_DNA"/>
</dbReference>
<accession>A0A401J989</accession>
<keyword evidence="3" id="KW-1185">Reference proteome</keyword>
<name>A0A401J989_9PROT</name>
<evidence type="ECO:0000256" key="1">
    <source>
        <dbReference type="SAM" id="MobiDB-lite"/>
    </source>
</evidence>
<dbReference type="RefSeq" id="WP_124703088.1">
    <property type="nucleotide sequence ID" value="NZ_BGOW01000001.1"/>
</dbReference>
<protein>
    <submittedName>
        <fullName evidence="2">Uncharacterized protein</fullName>
    </submittedName>
</protein>
<dbReference type="OrthoDB" id="6195511at2"/>
<feature type="compositionally biased region" description="Polar residues" evidence="1">
    <location>
        <begin position="199"/>
        <end position="220"/>
    </location>
</feature>
<dbReference type="Proteomes" id="UP000286806">
    <property type="component" value="Unassembled WGS sequence"/>
</dbReference>
<reference evidence="2 3" key="1">
    <citation type="journal article" date="2019" name="Front. Microbiol.">
        <title>Genomes of Neutrophilic Sulfur-Oxidizing Chemolithoautotrophs Representing 9 Proteobacterial Species From 8 Genera.</title>
        <authorList>
            <person name="Watanabe T."/>
            <person name="Kojima H."/>
            <person name="Umezawa K."/>
            <person name="Hori C."/>
            <person name="Takasuka T.E."/>
            <person name="Kato Y."/>
            <person name="Fukui M."/>
        </authorList>
    </citation>
    <scope>NUCLEOTIDE SEQUENCE [LARGE SCALE GENOMIC DNA]</scope>
    <source>
        <strain evidence="2 3">TTN</strain>
    </source>
</reference>
<feature type="region of interest" description="Disordered" evidence="1">
    <location>
        <begin position="1"/>
        <end position="24"/>
    </location>
</feature>
<comment type="caution">
    <text evidence="2">The sequence shown here is derived from an EMBL/GenBank/DDBJ whole genome shotgun (WGS) entry which is preliminary data.</text>
</comment>
<gene>
    <name evidence="2" type="ORF">SFMTTN_0030</name>
</gene>
<dbReference type="AlphaFoldDB" id="A0A401J989"/>
<evidence type="ECO:0000313" key="3">
    <source>
        <dbReference type="Proteomes" id="UP000286806"/>
    </source>
</evidence>
<sequence>MENKDNGKAEVNQPTISAGEPSGVSEARRRFSKIGLTGSAVIFTLASRPVWAGQCSISGMMSGNVSSPGQITCAGCTPGFWKNNHVDTTSHDWIGTGYKTTETFNSVFGVEKYKITCNPTLTHVYTLYEVLWLQGSEDPLFPELGAHAVAALLNAASFPDQFGYTASEILQLFRNATNHEELKNMLAILNQRDCPISGDSGSQPEGTGFTCPTSGNGNSH</sequence>
<feature type="region of interest" description="Disordered" evidence="1">
    <location>
        <begin position="197"/>
        <end position="220"/>
    </location>
</feature>
<evidence type="ECO:0000313" key="2">
    <source>
        <dbReference type="EMBL" id="GBL44235.1"/>
    </source>
</evidence>
<organism evidence="2 3">
    <name type="scientific">Sulfuriferula multivorans</name>
    <dbReference type="NCBI Taxonomy" id="1559896"/>
    <lineage>
        <taxon>Bacteria</taxon>
        <taxon>Pseudomonadati</taxon>
        <taxon>Pseudomonadota</taxon>
        <taxon>Betaproteobacteria</taxon>
        <taxon>Nitrosomonadales</taxon>
        <taxon>Sulfuricellaceae</taxon>
        <taxon>Sulfuriferula</taxon>
    </lineage>
</organism>
<proteinExistence type="predicted"/>